<dbReference type="OrthoDB" id="5177725at2"/>
<protein>
    <submittedName>
        <fullName evidence="2">XRE family transcriptional regulator</fullName>
    </submittedName>
</protein>
<dbReference type="SUPFAM" id="SSF47413">
    <property type="entry name" value="lambda repressor-like DNA-binding domains"/>
    <property type="match status" value="1"/>
</dbReference>
<evidence type="ECO:0000313" key="2">
    <source>
        <dbReference type="EMBL" id="RAY10639.1"/>
    </source>
</evidence>
<evidence type="ECO:0000259" key="1">
    <source>
        <dbReference type="PROSITE" id="PS50943"/>
    </source>
</evidence>
<dbReference type="InterPro" id="IPR043917">
    <property type="entry name" value="DUF5753"/>
</dbReference>
<reference evidence="2 3" key="1">
    <citation type="submission" date="2018-06" db="EMBL/GenBank/DDBJ databases">
        <title>Actinomadura craniellae sp. nov. isolated from marine sponge Craniella sp.</title>
        <authorList>
            <person name="Li L."/>
            <person name="Xu Q.H."/>
            <person name="Lin H.W."/>
            <person name="Lu Y.H."/>
        </authorList>
    </citation>
    <scope>NUCLEOTIDE SEQUENCE [LARGE SCALE GENOMIC DNA]</scope>
    <source>
        <strain evidence="2 3">LHW63021</strain>
    </source>
</reference>
<feature type="domain" description="HTH cro/C1-type" evidence="1">
    <location>
        <begin position="18"/>
        <end position="72"/>
    </location>
</feature>
<comment type="caution">
    <text evidence="2">The sequence shown here is derived from an EMBL/GenBank/DDBJ whole genome shotgun (WGS) entry which is preliminary data.</text>
</comment>
<dbReference type="Pfam" id="PF13560">
    <property type="entry name" value="HTH_31"/>
    <property type="match status" value="1"/>
</dbReference>
<accession>A0A365GV20</accession>
<dbReference type="AlphaFoldDB" id="A0A365GV20"/>
<name>A0A365GV20_9ACTN</name>
<dbReference type="RefSeq" id="WP_111872290.1">
    <property type="nucleotide sequence ID" value="NZ_QLYX01000027.1"/>
</dbReference>
<proteinExistence type="predicted"/>
<dbReference type="Proteomes" id="UP000251891">
    <property type="component" value="Unassembled WGS sequence"/>
</dbReference>
<dbReference type="Gene3D" id="1.10.260.40">
    <property type="entry name" value="lambda repressor-like DNA-binding domains"/>
    <property type="match status" value="1"/>
</dbReference>
<organism evidence="2 3">
    <name type="scientific">Actinomadura craniellae</name>
    <dbReference type="NCBI Taxonomy" id="2231787"/>
    <lineage>
        <taxon>Bacteria</taxon>
        <taxon>Bacillati</taxon>
        <taxon>Actinomycetota</taxon>
        <taxon>Actinomycetes</taxon>
        <taxon>Streptosporangiales</taxon>
        <taxon>Thermomonosporaceae</taxon>
        <taxon>Actinomadura</taxon>
    </lineage>
</organism>
<dbReference type="InterPro" id="IPR001387">
    <property type="entry name" value="Cro/C1-type_HTH"/>
</dbReference>
<evidence type="ECO:0000313" key="3">
    <source>
        <dbReference type="Proteomes" id="UP000251891"/>
    </source>
</evidence>
<dbReference type="CDD" id="cd00093">
    <property type="entry name" value="HTH_XRE"/>
    <property type="match status" value="1"/>
</dbReference>
<dbReference type="InterPro" id="IPR010982">
    <property type="entry name" value="Lambda_DNA-bd_dom_sf"/>
</dbReference>
<dbReference type="GO" id="GO:0003677">
    <property type="term" value="F:DNA binding"/>
    <property type="evidence" value="ECO:0007669"/>
    <property type="project" value="InterPro"/>
</dbReference>
<dbReference type="EMBL" id="QLYX01000027">
    <property type="protein sequence ID" value="RAY10639.1"/>
    <property type="molecule type" value="Genomic_DNA"/>
</dbReference>
<dbReference type="SMART" id="SM00530">
    <property type="entry name" value="HTH_XRE"/>
    <property type="match status" value="1"/>
</dbReference>
<dbReference type="PROSITE" id="PS50943">
    <property type="entry name" value="HTH_CROC1"/>
    <property type="match status" value="1"/>
</dbReference>
<gene>
    <name evidence="2" type="ORF">DPM19_34325</name>
</gene>
<sequence length="285" mass="32281">MANRTSPTVRRRRLAAELRELRKASGHSREAVASHIGVAPSTITRIENADSTAPPPTVAAMLDFYGVTGEEKEIWVTVAKQARRRGWWSQYGDTIPDWFKFYVGLEEEASEIRSYQPEVVFGLLQTKGYMRAIMQSEVEPLSEGELERRVEVRLKRQERLAGQDAPKMWIVLNESAIRREIGGRPVMSEQLLHLAELSQPGRLMLQVLPFTAGAHPALDGAFTVLGFPEPRDRDVVYVQSRRGGLYLEDPSDLTEYTEIFNHLMAKALSPEESREMILRITAEMT</sequence>
<dbReference type="Pfam" id="PF19054">
    <property type="entry name" value="DUF5753"/>
    <property type="match status" value="1"/>
</dbReference>
<keyword evidence="3" id="KW-1185">Reference proteome</keyword>